<dbReference type="AlphaFoldDB" id="D8R7G0"/>
<sequence length="330" mass="37851">MALAMEISPPAFAMGVGMPTQQQEQQQQEEEQMIDEDQEGELGQQEDQFQEPSLFGPVHRQKRRQEIPRARRRCFPSFVADGSSTLSGDLCSDVHDTMRCSFRTIDEPAICSTVLQSSESQSRRDFTEMPCQRSPTDSTIASDDGDSSFSCASWSAGQLVWAKFSRSPWWPAQVADEKSMSERTRQSKNHVLVRFFGNYNYGWVDPASDLSKFDVDFDGRSQVPTKAFQKGLKEALEYRDFRKLPLKWRHSFQEECQTPHANGKESSEETGSEARNTATRRRKPKVLYEEEERLHQKPKRNLRRKKIMRELGLCAPYGSPFTYNSIGTSF</sequence>
<dbReference type="InterPro" id="IPR052657">
    <property type="entry name" value="PDP_family_Arabidopsis"/>
</dbReference>
<dbReference type="Gramene" id="EFJ31517">
    <property type="protein sequence ID" value="EFJ31517"/>
    <property type="gene ID" value="SELMODRAFT_439807"/>
</dbReference>
<feature type="compositionally biased region" description="Acidic residues" evidence="1">
    <location>
        <begin position="27"/>
        <end position="40"/>
    </location>
</feature>
<dbReference type="KEGG" id="smo:SELMODRAFT_439807"/>
<dbReference type="HOGENOM" id="CLU_848366_0_0_1"/>
<keyword evidence="4" id="KW-1185">Reference proteome</keyword>
<dbReference type="OrthoDB" id="5964980at2759"/>
<dbReference type="Proteomes" id="UP000001514">
    <property type="component" value="Unassembled WGS sequence"/>
</dbReference>
<dbReference type="eggNOG" id="ENOG502S57X">
    <property type="taxonomic scope" value="Eukaryota"/>
</dbReference>
<dbReference type="PANTHER" id="PTHR10688">
    <property type="entry name" value="PWWP DOMAIN-CONTAINING PROTEIN"/>
    <property type="match status" value="1"/>
</dbReference>
<accession>D8R7G0</accession>
<reference evidence="3 4" key="1">
    <citation type="journal article" date="2011" name="Science">
        <title>The Selaginella genome identifies genetic changes associated with the evolution of vascular plants.</title>
        <authorList>
            <person name="Banks J.A."/>
            <person name="Nishiyama T."/>
            <person name="Hasebe M."/>
            <person name="Bowman J.L."/>
            <person name="Gribskov M."/>
            <person name="dePamphilis C."/>
            <person name="Albert V.A."/>
            <person name="Aono N."/>
            <person name="Aoyama T."/>
            <person name="Ambrose B.A."/>
            <person name="Ashton N.W."/>
            <person name="Axtell M.J."/>
            <person name="Barker E."/>
            <person name="Barker M.S."/>
            <person name="Bennetzen J.L."/>
            <person name="Bonawitz N.D."/>
            <person name="Chapple C."/>
            <person name="Cheng C."/>
            <person name="Correa L.G."/>
            <person name="Dacre M."/>
            <person name="DeBarry J."/>
            <person name="Dreyer I."/>
            <person name="Elias M."/>
            <person name="Engstrom E.M."/>
            <person name="Estelle M."/>
            <person name="Feng L."/>
            <person name="Finet C."/>
            <person name="Floyd S.K."/>
            <person name="Frommer W.B."/>
            <person name="Fujita T."/>
            <person name="Gramzow L."/>
            <person name="Gutensohn M."/>
            <person name="Harholt J."/>
            <person name="Hattori M."/>
            <person name="Heyl A."/>
            <person name="Hirai T."/>
            <person name="Hiwatashi Y."/>
            <person name="Ishikawa M."/>
            <person name="Iwata M."/>
            <person name="Karol K.G."/>
            <person name="Koehler B."/>
            <person name="Kolukisaoglu U."/>
            <person name="Kubo M."/>
            <person name="Kurata T."/>
            <person name="Lalonde S."/>
            <person name="Li K."/>
            <person name="Li Y."/>
            <person name="Litt A."/>
            <person name="Lyons E."/>
            <person name="Manning G."/>
            <person name="Maruyama T."/>
            <person name="Michael T.P."/>
            <person name="Mikami K."/>
            <person name="Miyazaki S."/>
            <person name="Morinaga S."/>
            <person name="Murata T."/>
            <person name="Mueller-Roeber B."/>
            <person name="Nelson D.R."/>
            <person name="Obara M."/>
            <person name="Oguri Y."/>
            <person name="Olmstead R.G."/>
            <person name="Onodera N."/>
            <person name="Petersen B.L."/>
            <person name="Pils B."/>
            <person name="Prigge M."/>
            <person name="Rensing S.A."/>
            <person name="Riano-Pachon D.M."/>
            <person name="Roberts A.W."/>
            <person name="Sato Y."/>
            <person name="Scheller H.V."/>
            <person name="Schulz B."/>
            <person name="Schulz C."/>
            <person name="Shakirov E.V."/>
            <person name="Shibagaki N."/>
            <person name="Shinohara N."/>
            <person name="Shippen D.E."/>
            <person name="Soerensen I."/>
            <person name="Sotooka R."/>
            <person name="Sugimoto N."/>
            <person name="Sugita M."/>
            <person name="Sumikawa N."/>
            <person name="Tanurdzic M."/>
            <person name="Theissen G."/>
            <person name="Ulvskov P."/>
            <person name="Wakazuki S."/>
            <person name="Weng J.K."/>
            <person name="Willats W.W."/>
            <person name="Wipf D."/>
            <person name="Wolf P.G."/>
            <person name="Yang L."/>
            <person name="Zimmer A.D."/>
            <person name="Zhu Q."/>
            <person name="Mitros T."/>
            <person name="Hellsten U."/>
            <person name="Loque D."/>
            <person name="Otillar R."/>
            <person name="Salamov A."/>
            <person name="Schmutz J."/>
            <person name="Shapiro H."/>
            <person name="Lindquist E."/>
            <person name="Lucas S."/>
            <person name="Rokhsar D."/>
            <person name="Grigoriev I.V."/>
        </authorList>
    </citation>
    <scope>NUCLEOTIDE SEQUENCE [LARGE SCALE GENOMIC DNA]</scope>
</reference>
<evidence type="ECO:0000313" key="4">
    <source>
        <dbReference type="Proteomes" id="UP000001514"/>
    </source>
</evidence>
<protein>
    <recommendedName>
        <fullName evidence="2">PWWP domain-containing protein</fullName>
    </recommendedName>
</protein>
<dbReference type="PROSITE" id="PS50812">
    <property type="entry name" value="PWWP"/>
    <property type="match status" value="1"/>
</dbReference>
<dbReference type="CDD" id="cd05162">
    <property type="entry name" value="PWWP"/>
    <property type="match status" value="1"/>
</dbReference>
<dbReference type="SUPFAM" id="SSF63748">
    <property type="entry name" value="Tudor/PWWP/MBT"/>
    <property type="match status" value="1"/>
</dbReference>
<feature type="compositionally biased region" description="Polar residues" evidence="1">
    <location>
        <begin position="133"/>
        <end position="143"/>
    </location>
</feature>
<feature type="compositionally biased region" description="Low complexity" evidence="1">
    <location>
        <begin position="41"/>
        <end position="51"/>
    </location>
</feature>
<evidence type="ECO:0000313" key="3">
    <source>
        <dbReference type="EMBL" id="EFJ31517.1"/>
    </source>
</evidence>
<dbReference type="EMBL" id="GL377573">
    <property type="protein sequence ID" value="EFJ31517.1"/>
    <property type="molecule type" value="Genomic_DNA"/>
</dbReference>
<evidence type="ECO:0000256" key="1">
    <source>
        <dbReference type="SAM" id="MobiDB-lite"/>
    </source>
</evidence>
<feature type="region of interest" description="Disordered" evidence="1">
    <location>
        <begin position="1"/>
        <end position="67"/>
    </location>
</feature>
<dbReference type="Pfam" id="PF00855">
    <property type="entry name" value="PWWP"/>
    <property type="match status" value="1"/>
</dbReference>
<dbReference type="InParanoid" id="D8R7G0"/>
<dbReference type="PANTHER" id="PTHR10688:SF14">
    <property type="entry name" value="PWWP DOMAIN-CONTAINING PROTEIN"/>
    <property type="match status" value="1"/>
</dbReference>
<evidence type="ECO:0000259" key="2">
    <source>
        <dbReference type="PROSITE" id="PS50812"/>
    </source>
</evidence>
<feature type="region of interest" description="Disordered" evidence="1">
    <location>
        <begin position="122"/>
        <end position="143"/>
    </location>
</feature>
<dbReference type="InterPro" id="IPR000313">
    <property type="entry name" value="PWWP_dom"/>
</dbReference>
<organism evidence="4">
    <name type="scientific">Selaginella moellendorffii</name>
    <name type="common">Spikemoss</name>
    <dbReference type="NCBI Taxonomy" id="88036"/>
    <lineage>
        <taxon>Eukaryota</taxon>
        <taxon>Viridiplantae</taxon>
        <taxon>Streptophyta</taxon>
        <taxon>Embryophyta</taxon>
        <taxon>Tracheophyta</taxon>
        <taxon>Lycopodiopsida</taxon>
        <taxon>Selaginellales</taxon>
        <taxon>Selaginellaceae</taxon>
        <taxon>Selaginella</taxon>
    </lineage>
</organism>
<dbReference type="SMART" id="SM00293">
    <property type="entry name" value="PWWP"/>
    <property type="match status" value="1"/>
</dbReference>
<name>D8R7G0_SELML</name>
<proteinExistence type="predicted"/>
<gene>
    <name evidence="3" type="ORF">SELMODRAFT_439807</name>
</gene>
<dbReference type="Gene3D" id="2.30.30.140">
    <property type="match status" value="1"/>
</dbReference>
<feature type="domain" description="PWWP" evidence="2">
    <location>
        <begin position="156"/>
        <end position="204"/>
    </location>
</feature>
<feature type="compositionally biased region" description="Basic and acidic residues" evidence="1">
    <location>
        <begin position="286"/>
        <end position="295"/>
    </location>
</feature>
<feature type="region of interest" description="Disordered" evidence="1">
    <location>
        <begin position="255"/>
        <end position="301"/>
    </location>
</feature>